<protein>
    <recommendedName>
        <fullName evidence="4">aspartate transaminase</fullName>
        <ecNumber evidence="4">2.6.1.1</ecNumber>
    </recommendedName>
</protein>
<evidence type="ECO:0000313" key="10">
    <source>
        <dbReference type="EMBL" id="RXF72014.1"/>
    </source>
</evidence>
<reference evidence="10 11" key="1">
    <citation type="submission" date="2018-12" db="EMBL/GenBank/DDBJ databases">
        <title>bacterium Hansschlegelia zhihuaiae S113.</title>
        <authorList>
            <person name="He J."/>
        </authorList>
    </citation>
    <scope>NUCLEOTIDE SEQUENCE [LARGE SCALE GENOMIC DNA]</scope>
    <source>
        <strain evidence="10 11">S 113</strain>
    </source>
</reference>
<dbReference type="SUPFAM" id="SSF53383">
    <property type="entry name" value="PLP-dependent transferases"/>
    <property type="match status" value="1"/>
</dbReference>
<dbReference type="OrthoDB" id="9763453at2"/>
<dbReference type="EMBL" id="RYFI01000014">
    <property type="protein sequence ID" value="RXF72014.1"/>
    <property type="molecule type" value="Genomic_DNA"/>
</dbReference>
<evidence type="ECO:0000256" key="6">
    <source>
        <dbReference type="ARBA" id="ARBA00022679"/>
    </source>
</evidence>
<evidence type="ECO:0000313" key="11">
    <source>
        <dbReference type="Proteomes" id="UP000289708"/>
    </source>
</evidence>
<sequence length="386" mass="41534">MPRASHNPILAGLPVTVFERMSALARETGAINLGQGFPDDPGPLAVRKKAAEAVLEGSNQYPPMLGLAELRRAIVEHYARWQGVSLDAEREVMVTSGATEAIAASLFGLIEPGDEVVLFQPIYDAYLPLVRRAGGVPRFVTLRPPDWRLDEAAIRAALSPRTKAVLFNNPLNPTGTVFSREDLETLARALADSDAVLIADEVWEHVTFDGGAHVSALGVEGLADRAVKIGSAGKIFSMTGWKVGFVCAPPDILSTLARAHQFLTFTTPPNLQSAVAFGLAQEDEWIMDMRARLEAKRDRFSAGLTAVGFAPLPSAGTYFVNVDLSALGVADDAAFCERLVREAGVASIPVSTFYAEDAVTTVARFCFAKEDATLDEAVRRLEALRL</sequence>
<comment type="similarity">
    <text evidence="2">Belongs to the class-I pyridoxal-phosphate-dependent aminotransferase family.</text>
</comment>
<feature type="domain" description="Aminotransferase class I/classII large" evidence="9">
    <location>
        <begin position="30"/>
        <end position="381"/>
    </location>
</feature>
<organism evidence="10 11">
    <name type="scientific">Hansschlegelia zhihuaiae</name>
    <dbReference type="NCBI Taxonomy" id="405005"/>
    <lineage>
        <taxon>Bacteria</taxon>
        <taxon>Pseudomonadati</taxon>
        <taxon>Pseudomonadota</taxon>
        <taxon>Alphaproteobacteria</taxon>
        <taxon>Hyphomicrobiales</taxon>
        <taxon>Methylopilaceae</taxon>
        <taxon>Hansschlegelia</taxon>
    </lineage>
</organism>
<comment type="subunit">
    <text evidence="3">Homodimer.</text>
</comment>
<dbReference type="InterPro" id="IPR015424">
    <property type="entry name" value="PyrdxlP-dep_Trfase"/>
</dbReference>
<evidence type="ECO:0000256" key="5">
    <source>
        <dbReference type="ARBA" id="ARBA00022576"/>
    </source>
</evidence>
<dbReference type="PANTHER" id="PTHR43807">
    <property type="entry name" value="FI04487P"/>
    <property type="match status" value="1"/>
</dbReference>
<name>A0A4Q0MFF3_9HYPH</name>
<evidence type="ECO:0000259" key="9">
    <source>
        <dbReference type="Pfam" id="PF00155"/>
    </source>
</evidence>
<evidence type="ECO:0000256" key="3">
    <source>
        <dbReference type="ARBA" id="ARBA00011738"/>
    </source>
</evidence>
<accession>A0A4Q0MFF3</accession>
<keyword evidence="5 10" id="KW-0032">Aminotransferase</keyword>
<comment type="cofactor">
    <cofactor evidence="1">
        <name>pyridoxal 5'-phosphate</name>
        <dbReference type="ChEBI" id="CHEBI:597326"/>
    </cofactor>
</comment>
<evidence type="ECO:0000256" key="2">
    <source>
        <dbReference type="ARBA" id="ARBA00007441"/>
    </source>
</evidence>
<keyword evidence="7" id="KW-0663">Pyridoxal phosphate</keyword>
<dbReference type="GO" id="GO:0016212">
    <property type="term" value="F:kynurenine-oxoglutarate transaminase activity"/>
    <property type="evidence" value="ECO:0007669"/>
    <property type="project" value="TreeGrafter"/>
</dbReference>
<keyword evidence="11" id="KW-1185">Reference proteome</keyword>
<dbReference type="GO" id="GO:0030170">
    <property type="term" value="F:pyridoxal phosphate binding"/>
    <property type="evidence" value="ECO:0007669"/>
    <property type="project" value="InterPro"/>
</dbReference>
<dbReference type="Gene3D" id="3.90.1150.10">
    <property type="entry name" value="Aspartate Aminotransferase, domain 1"/>
    <property type="match status" value="1"/>
</dbReference>
<dbReference type="InterPro" id="IPR051326">
    <property type="entry name" value="Kynurenine-oxoglutarate_AT"/>
</dbReference>
<dbReference type="Pfam" id="PF00155">
    <property type="entry name" value="Aminotran_1_2"/>
    <property type="match status" value="1"/>
</dbReference>
<dbReference type="GO" id="GO:0004069">
    <property type="term" value="F:L-aspartate:2-oxoglutarate aminotransferase activity"/>
    <property type="evidence" value="ECO:0007669"/>
    <property type="project" value="UniProtKB-EC"/>
</dbReference>
<evidence type="ECO:0000256" key="8">
    <source>
        <dbReference type="ARBA" id="ARBA00049185"/>
    </source>
</evidence>
<dbReference type="InterPro" id="IPR015422">
    <property type="entry name" value="PyrdxlP-dep_Trfase_small"/>
</dbReference>
<evidence type="ECO:0000256" key="4">
    <source>
        <dbReference type="ARBA" id="ARBA00012753"/>
    </source>
</evidence>
<proteinExistence type="inferred from homology"/>
<dbReference type="InterPro" id="IPR004839">
    <property type="entry name" value="Aminotransferase_I/II_large"/>
</dbReference>
<dbReference type="Proteomes" id="UP000289708">
    <property type="component" value="Unassembled WGS sequence"/>
</dbReference>
<dbReference type="CDD" id="cd00609">
    <property type="entry name" value="AAT_like"/>
    <property type="match status" value="1"/>
</dbReference>
<dbReference type="InterPro" id="IPR015421">
    <property type="entry name" value="PyrdxlP-dep_Trfase_major"/>
</dbReference>
<keyword evidence="6 10" id="KW-0808">Transferase</keyword>
<comment type="catalytic activity">
    <reaction evidence="8">
        <text>L-aspartate + 2-oxoglutarate = oxaloacetate + L-glutamate</text>
        <dbReference type="Rhea" id="RHEA:21824"/>
        <dbReference type="ChEBI" id="CHEBI:16452"/>
        <dbReference type="ChEBI" id="CHEBI:16810"/>
        <dbReference type="ChEBI" id="CHEBI:29985"/>
        <dbReference type="ChEBI" id="CHEBI:29991"/>
        <dbReference type="EC" id="2.6.1.1"/>
    </reaction>
</comment>
<dbReference type="NCBIfam" id="NF006488">
    <property type="entry name" value="PRK08912.1"/>
    <property type="match status" value="1"/>
</dbReference>
<dbReference type="AlphaFoldDB" id="A0A4Q0MFF3"/>
<gene>
    <name evidence="10" type="ORF">EK403_14420</name>
</gene>
<evidence type="ECO:0000256" key="1">
    <source>
        <dbReference type="ARBA" id="ARBA00001933"/>
    </source>
</evidence>
<dbReference type="RefSeq" id="WP_128778181.1">
    <property type="nucleotide sequence ID" value="NZ_RYFI01000014.1"/>
</dbReference>
<dbReference type="Gene3D" id="3.40.640.10">
    <property type="entry name" value="Type I PLP-dependent aspartate aminotransferase-like (Major domain)"/>
    <property type="match status" value="1"/>
</dbReference>
<dbReference type="PANTHER" id="PTHR43807:SF20">
    <property type="entry name" value="FI04487P"/>
    <property type="match status" value="1"/>
</dbReference>
<dbReference type="EC" id="2.6.1.1" evidence="4"/>
<dbReference type="FunFam" id="3.40.640.10:FF:000033">
    <property type="entry name" value="Aspartate aminotransferase"/>
    <property type="match status" value="1"/>
</dbReference>
<dbReference type="GO" id="GO:0005737">
    <property type="term" value="C:cytoplasm"/>
    <property type="evidence" value="ECO:0007669"/>
    <property type="project" value="TreeGrafter"/>
</dbReference>
<evidence type="ECO:0000256" key="7">
    <source>
        <dbReference type="ARBA" id="ARBA00022898"/>
    </source>
</evidence>
<comment type="caution">
    <text evidence="10">The sequence shown here is derived from an EMBL/GenBank/DDBJ whole genome shotgun (WGS) entry which is preliminary data.</text>
</comment>